<evidence type="ECO:0000259" key="3">
    <source>
        <dbReference type="Pfam" id="PF03168"/>
    </source>
</evidence>
<evidence type="ECO:0000313" key="4">
    <source>
        <dbReference type="EMBL" id="GKU88094.1"/>
    </source>
</evidence>
<dbReference type="EMBL" id="BPVZ01000002">
    <property type="protein sequence ID" value="GKU88094.1"/>
    <property type="molecule type" value="Genomic_DNA"/>
</dbReference>
<proteinExistence type="predicted"/>
<dbReference type="PANTHER" id="PTHR31852">
    <property type="entry name" value="LATE EMBRYOGENESIS ABUNDANT (LEA) HYDROXYPROLINE-RICH GLYCOPROTEIN FAMILY"/>
    <property type="match status" value="1"/>
</dbReference>
<comment type="caution">
    <text evidence="4">The sequence shown here is derived from an EMBL/GenBank/DDBJ whole genome shotgun (WGS) entry which is preliminary data.</text>
</comment>
<keyword evidence="2" id="KW-1133">Transmembrane helix</keyword>
<dbReference type="Gene3D" id="2.60.40.1820">
    <property type="match status" value="1"/>
</dbReference>
<keyword evidence="2" id="KW-0472">Membrane</keyword>
<gene>
    <name evidence="4" type="ORF">SLEP1_g2398</name>
</gene>
<evidence type="ECO:0000313" key="5">
    <source>
        <dbReference type="Proteomes" id="UP001054252"/>
    </source>
</evidence>
<dbReference type="AlphaFoldDB" id="A0AAV5HR69"/>
<accession>A0AAV5HR69</accession>
<sequence length="223" mass="24650">MMEREQVRPLAPAADRPSSDEDEVTLTLKKLRRRKFVRCCGCVAGLLLIQAVVVIILALTVFRVKDPIIKMNGVTVTKLDLISNNGTTPMPKPGSNMTLIADVSVKNPNIASFKYRNTSTTLYYNGTMVGEARGPPGRAKPRRTMRMNITVDIITDQVLASPYLRADLNSGLLTMSSYSRIGGRVNILNIIKKHVTVKMNCSMTVNISSQAIQNQVCKRKVDL</sequence>
<dbReference type="InterPro" id="IPR055301">
    <property type="entry name" value="Lea14-like_2"/>
</dbReference>
<feature type="region of interest" description="Disordered" evidence="1">
    <location>
        <begin position="1"/>
        <end position="23"/>
    </location>
</feature>
<organism evidence="4 5">
    <name type="scientific">Rubroshorea leprosula</name>
    <dbReference type="NCBI Taxonomy" id="152421"/>
    <lineage>
        <taxon>Eukaryota</taxon>
        <taxon>Viridiplantae</taxon>
        <taxon>Streptophyta</taxon>
        <taxon>Embryophyta</taxon>
        <taxon>Tracheophyta</taxon>
        <taxon>Spermatophyta</taxon>
        <taxon>Magnoliopsida</taxon>
        <taxon>eudicotyledons</taxon>
        <taxon>Gunneridae</taxon>
        <taxon>Pentapetalae</taxon>
        <taxon>rosids</taxon>
        <taxon>malvids</taxon>
        <taxon>Malvales</taxon>
        <taxon>Dipterocarpaceae</taxon>
        <taxon>Rubroshorea</taxon>
    </lineage>
</organism>
<feature type="domain" description="Late embryogenesis abundant protein LEA-2 subgroup" evidence="3">
    <location>
        <begin position="103"/>
        <end position="202"/>
    </location>
</feature>
<dbReference type="SUPFAM" id="SSF117070">
    <property type="entry name" value="LEA14-like"/>
    <property type="match status" value="1"/>
</dbReference>
<name>A0AAV5HR69_9ROSI</name>
<feature type="transmembrane region" description="Helical" evidence="2">
    <location>
        <begin position="36"/>
        <end position="62"/>
    </location>
</feature>
<keyword evidence="5" id="KW-1185">Reference proteome</keyword>
<protein>
    <recommendedName>
        <fullName evidence="3">Late embryogenesis abundant protein LEA-2 subgroup domain-containing protein</fullName>
    </recommendedName>
</protein>
<keyword evidence="2" id="KW-0812">Transmembrane</keyword>
<dbReference type="InterPro" id="IPR004864">
    <property type="entry name" value="LEA_2"/>
</dbReference>
<evidence type="ECO:0000256" key="1">
    <source>
        <dbReference type="SAM" id="MobiDB-lite"/>
    </source>
</evidence>
<dbReference type="Proteomes" id="UP001054252">
    <property type="component" value="Unassembled WGS sequence"/>
</dbReference>
<dbReference type="Pfam" id="PF03168">
    <property type="entry name" value="LEA_2"/>
    <property type="match status" value="1"/>
</dbReference>
<evidence type="ECO:0000256" key="2">
    <source>
        <dbReference type="SAM" id="Phobius"/>
    </source>
</evidence>
<reference evidence="4 5" key="1">
    <citation type="journal article" date="2021" name="Commun. Biol.">
        <title>The genome of Shorea leprosula (Dipterocarpaceae) highlights the ecological relevance of drought in aseasonal tropical rainforests.</title>
        <authorList>
            <person name="Ng K.K.S."/>
            <person name="Kobayashi M.J."/>
            <person name="Fawcett J.A."/>
            <person name="Hatakeyama M."/>
            <person name="Paape T."/>
            <person name="Ng C.H."/>
            <person name="Ang C.C."/>
            <person name="Tnah L.H."/>
            <person name="Lee C.T."/>
            <person name="Nishiyama T."/>
            <person name="Sese J."/>
            <person name="O'Brien M.J."/>
            <person name="Copetti D."/>
            <person name="Mohd Noor M.I."/>
            <person name="Ong R.C."/>
            <person name="Putra M."/>
            <person name="Sireger I.Z."/>
            <person name="Indrioko S."/>
            <person name="Kosugi Y."/>
            <person name="Izuno A."/>
            <person name="Isagi Y."/>
            <person name="Lee S.L."/>
            <person name="Shimizu K.K."/>
        </authorList>
    </citation>
    <scope>NUCLEOTIDE SEQUENCE [LARGE SCALE GENOMIC DNA]</scope>
    <source>
        <strain evidence="4">214</strain>
    </source>
</reference>